<evidence type="ECO:0000313" key="2">
    <source>
        <dbReference type="Proteomes" id="UP000003217"/>
    </source>
</evidence>
<dbReference type="AlphaFoldDB" id="G5K855"/>
<reference evidence="1 2" key="1">
    <citation type="journal article" date="2014" name="Int. J. Syst. Evol. Microbiol.">
        <title>Phylogenomics and the dynamic genome evolution of the genus Streptococcus.</title>
        <authorList>
            <consortium name="The Broad Institute Genome Sequencing Platform"/>
            <person name="Richards V.P."/>
            <person name="Palmer S.R."/>
            <person name="Pavinski Bitar P.D."/>
            <person name="Qin X."/>
            <person name="Weinstock G.M."/>
            <person name="Highlander S.K."/>
            <person name="Town C.D."/>
            <person name="Burne R.A."/>
            <person name="Stanhope M.J."/>
        </authorList>
    </citation>
    <scope>NUCLEOTIDE SEQUENCE [LARGE SCALE GENOMIC DNA]</scope>
    <source>
        <strain evidence="1 2">LQ 940-04</strain>
    </source>
</reference>
<keyword evidence="1" id="KW-0449">Lipoprotein</keyword>
<gene>
    <name evidence="1" type="ORF">STRPS_1128</name>
</gene>
<sequence length="182" mass="21472">MERVNRSLSFIPIVLGCLKYMKLITIKNIIKPMKLASYSKAVGDLWDNQIKIDLDRLTITYMSQEIALEALKGTLGGVHYFFICTDCGKRRIKLYQTKLGLRCGACVGINKSTLNRSKTDCVYYWELAFKECLKVDPKATHKRGYYSYEDFPSRPKYMKREKYFKHYKKFCYYMNKGDKLWL</sequence>
<name>G5K855_9STRE</name>
<proteinExistence type="predicted"/>
<keyword evidence="2" id="KW-1185">Reference proteome</keyword>
<dbReference type="Proteomes" id="UP000003217">
    <property type="component" value="Unassembled WGS sequence"/>
</dbReference>
<organism evidence="1 2">
    <name type="scientific">Streptococcus pseudoporcinus LQ 940-04</name>
    <dbReference type="NCBI Taxonomy" id="875093"/>
    <lineage>
        <taxon>Bacteria</taxon>
        <taxon>Bacillati</taxon>
        <taxon>Bacillota</taxon>
        <taxon>Bacilli</taxon>
        <taxon>Lactobacillales</taxon>
        <taxon>Streptococcaceae</taxon>
        <taxon>Streptococcus</taxon>
    </lineage>
</organism>
<dbReference type="EMBL" id="AEUY02000005">
    <property type="protein sequence ID" value="EHI65210.1"/>
    <property type="molecule type" value="Genomic_DNA"/>
</dbReference>
<dbReference type="OrthoDB" id="5951715at2"/>
<evidence type="ECO:0000313" key="1">
    <source>
        <dbReference type="EMBL" id="EHI65210.1"/>
    </source>
</evidence>
<accession>G5K855</accession>
<protein>
    <submittedName>
        <fullName evidence="1">Lipoprotein</fullName>
    </submittedName>
</protein>
<dbReference type="PROSITE" id="PS51257">
    <property type="entry name" value="PROKAR_LIPOPROTEIN"/>
    <property type="match status" value="1"/>
</dbReference>
<comment type="caution">
    <text evidence="1">The sequence shown here is derived from an EMBL/GenBank/DDBJ whole genome shotgun (WGS) entry which is preliminary data.</text>
</comment>